<dbReference type="EMBL" id="JARJLG010000129">
    <property type="protein sequence ID" value="KAJ7740018.1"/>
    <property type="molecule type" value="Genomic_DNA"/>
</dbReference>
<feature type="region of interest" description="Disordered" evidence="1">
    <location>
        <begin position="296"/>
        <end position="342"/>
    </location>
</feature>
<feature type="transmembrane region" description="Helical" evidence="2">
    <location>
        <begin position="235"/>
        <end position="255"/>
    </location>
</feature>
<comment type="caution">
    <text evidence="3">The sequence shown here is derived from an EMBL/GenBank/DDBJ whole genome shotgun (WGS) entry which is preliminary data.</text>
</comment>
<evidence type="ECO:0000313" key="3">
    <source>
        <dbReference type="EMBL" id="KAJ7740018.1"/>
    </source>
</evidence>
<organism evidence="3 4">
    <name type="scientific">Mycena maculata</name>
    <dbReference type="NCBI Taxonomy" id="230809"/>
    <lineage>
        <taxon>Eukaryota</taxon>
        <taxon>Fungi</taxon>
        <taxon>Dikarya</taxon>
        <taxon>Basidiomycota</taxon>
        <taxon>Agaricomycotina</taxon>
        <taxon>Agaricomycetes</taxon>
        <taxon>Agaricomycetidae</taxon>
        <taxon>Agaricales</taxon>
        <taxon>Marasmiineae</taxon>
        <taxon>Mycenaceae</taxon>
        <taxon>Mycena</taxon>
    </lineage>
</organism>
<feature type="compositionally biased region" description="Low complexity" evidence="1">
    <location>
        <begin position="354"/>
        <end position="364"/>
    </location>
</feature>
<dbReference type="AlphaFoldDB" id="A0AAD7ICG2"/>
<evidence type="ECO:0000313" key="4">
    <source>
        <dbReference type="Proteomes" id="UP001215280"/>
    </source>
</evidence>
<dbReference type="Proteomes" id="UP001215280">
    <property type="component" value="Unassembled WGS sequence"/>
</dbReference>
<name>A0AAD7ICG2_9AGAR</name>
<dbReference type="CDD" id="cd12087">
    <property type="entry name" value="TM_EGFR-like"/>
    <property type="match status" value="1"/>
</dbReference>
<proteinExistence type="predicted"/>
<evidence type="ECO:0000256" key="1">
    <source>
        <dbReference type="SAM" id="MobiDB-lite"/>
    </source>
</evidence>
<feature type="compositionally biased region" description="Low complexity" evidence="1">
    <location>
        <begin position="134"/>
        <end position="200"/>
    </location>
</feature>
<evidence type="ECO:0000256" key="2">
    <source>
        <dbReference type="SAM" id="Phobius"/>
    </source>
</evidence>
<keyword evidence="2" id="KW-1133">Transmembrane helix</keyword>
<protein>
    <submittedName>
        <fullName evidence="3">Uncharacterized protein</fullName>
    </submittedName>
</protein>
<keyword evidence="2" id="KW-0812">Transmembrane</keyword>
<feature type="region of interest" description="Disordered" evidence="1">
    <location>
        <begin position="354"/>
        <end position="374"/>
    </location>
</feature>
<reference evidence="3" key="1">
    <citation type="submission" date="2023-03" db="EMBL/GenBank/DDBJ databases">
        <title>Massive genome expansion in bonnet fungi (Mycena s.s.) driven by repeated elements and novel gene families across ecological guilds.</title>
        <authorList>
            <consortium name="Lawrence Berkeley National Laboratory"/>
            <person name="Harder C.B."/>
            <person name="Miyauchi S."/>
            <person name="Viragh M."/>
            <person name="Kuo A."/>
            <person name="Thoen E."/>
            <person name="Andreopoulos B."/>
            <person name="Lu D."/>
            <person name="Skrede I."/>
            <person name="Drula E."/>
            <person name="Henrissat B."/>
            <person name="Morin E."/>
            <person name="Kohler A."/>
            <person name="Barry K."/>
            <person name="LaButti K."/>
            <person name="Morin E."/>
            <person name="Salamov A."/>
            <person name="Lipzen A."/>
            <person name="Mereny Z."/>
            <person name="Hegedus B."/>
            <person name="Baldrian P."/>
            <person name="Stursova M."/>
            <person name="Weitz H."/>
            <person name="Taylor A."/>
            <person name="Grigoriev I.V."/>
            <person name="Nagy L.G."/>
            <person name="Martin F."/>
            <person name="Kauserud H."/>
        </authorList>
    </citation>
    <scope>NUCLEOTIDE SEQUENCE</scope>
    <source>
        <strain evidence="3">CBHHK188m</strain>
    </source>
</reference>
<feature type="region of interest" description="Disordered" evidence="1">
    <location>
        <begin position="134"/>
        <end position="204"/>
    </location>
</feature>
<gene>
    <name evidence="3" type="ORF">DFH07DRAFT_71699</name>
</gene>
<sequence length="408" mass="42630">MLSRSLHSFSPLRWHPLLWTRFIRKPRPASRFSCSGKTERHHGLCIVSDGNTLEILKEETTDTSFHWTVNVEAGTVVVPRLTDSTGAVANSSSFTIQPGLTNCTLDNAAAATTQPDPPQNAQTTAQTIAQTTAKVTTTTSSSTTTTQQTATTPSTPLPPTSSSSTPLPSGSTSNNSPTVVSVSASPASTSSASNPSPEASGNILPTAATIGAQPSSAATSASATLSTKRTISGGAIAAIVITILIFLVILGLWLVRRHRRRLQSPSNSNRGGFIDLEAQSSPPRWFQRPGYQFTWFNRGSPEPDAPEPPPKDAVAPESRPRPSVAPISTLPPEGLLTPSSSQVAGHAATVASPSLPISALSPYPKSSAETSDVGALQTRIDTLMEENAILADLATRPVGSESPPPAYA</sequence>
<keyword evidence="4" id="KW-1185">Reference proteome</keyword>
<keyword evidence="2" id="KW-0472">Membrane</keyword>
<accession>A0AAD7ICG2</accession>